<dbReference type="Proteomes" id="UP000663879">
    <property type="component" value="Unassembled WGS sequence"/>
</dbReference>
<sequence length="439" mass="52539">MFDDSIREEDSSKNEERFKKVKASLITKYLAEKLKKEQELVKYNNYILNTKYLSIKRKEKSEEILQNIDDFKKIAKNFLEFKSKIELIFEKSFKDDADLNLFVFTDSIFIKDKLIENFLRNIFLLKEDFIKRVDEIKNDFENDKAKIEQNYLEHIKTLNEQIMAIEADFYFFNQEDEKNLNKTKDSINCEHLDQIVTLKVDMGRKIRNLHGTFSETKKYIDREMNFLTKPEEIMAKNEKIELEMQKDRNKIKSLIEKCKSLEDEINLVNVDFLLKNKKIAVHDKYKQYSFLNQEFNTKKKEIHNQILKVVIESTAASEKLKSNLDKCKKILSFFDFCRKLETPEEKNTPFCKTNLEQSPIENIWSEFVESNEKAKSTFVENLFDEEFKNKDYNFYVKYAKVNIEFESLKQVKSDLERENLNLKLTLKKYISSLEINCHV</sequence>
<feature type="coiled-coil region" evidence="5">
    <location>
        <begin position="237"/>
        <end position="271"/>
    </location>
</feature>
<dbReference type="GO" id="GO:0003352">
    <property type="term" value="P:regulation of cilium movement"/>
    <property type="evidence" value="ECO:0007669"/>
    <property type="project" value="TreeGrafter"/>
</dbReference>
<gene>
    <name evidence="6" type="ORF">OXX778_LOCUS6217</name>
</gene>
<evidence type="ECO:0000313" key="7">
    <source>
        <dbReference type="Proteomes" id="UP000663879"/>
    </source>
</evidence>
<dbReference type="OrthoDB" id="10417211at2759"/>
<dbReference type="PANTHER" id="PTHR21625:SF0">
    <property type="entry name" value="DYNEIN REGULATORY COMPLEX SUBUNIT 2"/>
    <property type="match status" value="1"/>
</dbReference>
<reference evidence="6" key="1">
    <citation type="submission" date="2021-02" db="EMBL/GenBank/DDBJ databases">
        <authorList>
            <person name="Nowell W R."/>
        </authorList>
    </citation>
    <scope>NUCLEOTIDE SEQUENCE</scope>
    <source>
        <strain evidence="6">Ploen Becks lab</strain>
    </source>
</reference>
<keyword evidence="2" id="KW-0282">Flagellum</keyword>
<keyword evidence="4" id="KW-0966">Cell projection</keyword>
<name>A0A813S9C6_9BILA</name>
<organism evidence="6 7">
    <name type="scientific">Brachionus calyciflorus</name>
    <dbReference type="NCBI Taxonomy" id="104777"/>
    <lineage>
        <taxon>Eukaryota</taxon>
        <taxon>Metazoa</taxon>
        <taxon>Spiralia</taxon>
        <taxon>Gnathifera</taxon>
        <taxon>Rotifera</taxon>
        <taxon>Eurotatoria</taxon>
        <taxon>Monogononta</taxon>
        <taxon>Pseudotrocha</taxon>
        <taxon>Ploima</taxon>
        <taxon>Brachionidae</taxon>
        <taxon>Brachionus</taxon>
    </lineage>
</organism>
<keyword evidence="5" id="KW-0175">Coiled coil</keyword>
<comment type="subcellular location">
    <subcellularLocation>
        <location evidence="1">Cytoplasm</location>
        <location evidence="1">Cytoskeleton</location>
        <location evidence="1">Flagellum axoneme</location>
    </subcellularLocation>
</comment>
<evidence type="ECO:0000256" key="1">
    <source>
        <dbReference type="ARBA" id="ARBA00004611"/>
    </source>
</evidence>
<dbReference type="InterPro" id="IPR039750">
    <property type="entry name" value="DRC1/DRC2"/>
</dbReference>
<keyword evidence="7" id="KW-1185">Reference proteome</keyword>
<dbReference type="GO" id="GO:0005858">
    <property type="term" value="C:axonemal dynein complex"/>
    <property type="evidence" value="ECO:0007669"/>
    <property type="project" value="InterPro"/>
</dbReference>
<dbReference type="GO" id="GO:0070286">
    <property type="term" value="P:axonemal dynein complex assembly"/>
    <property type="evidence" value="ECO:0007669"/>
    <property type="project" value="InterPro"/>
</dbReference>
<accession>A0A813S9C6</accession>
<evidence type="ECO:0000313" key="6">
    <source>
        <dbReference type="EMBL" id="CAF0796023.1"/>
    </source>
</evidence>
<dbReference type="PANTHER" id="PTHR21625">
    <property type="entry name" value="NYD-SP28 PROTEIN"/>
    <property type="match status" value="1"/>
</dbReference>
<proteinExistence type="predicted"/>
<protein>
    <submittedName>
        <fullName evidence="6">Uncharacterized protein</fullName>
    </submittedName>
</protein>
<comment type="caution">
    <text evidence="6">The sequence shown here is derived from an EMBL/GenBank/DDBJ whole genome shotgun (WGS) entry which is preliminary data.</text>
</comment>
<dbReference type="AlphaFoldDB" id="A0A813S9C6"/>
<feature type="coiled-coil region" evidence="5">
    <location>
        <begin position="398"/>
        <end position="425"/>
    </location>
</feature>
<evidence type="ECO:0000256" key="5">
    <source>
        <dbReference type="SAM" id="Coils"/>
    </source>
</evidence>
<dbReference type="EMBL" id="CAJNOC010000722">
    <property type="protein sequence ID" value="CAF0796023.1"/>
    <property type="molecule type" value="Genomic_DNA"/>
</dbReference>
<dbReference type="GO" id="GO:0060285">
    <property type="term" value="P:cilium-dependent cell motility"/>
    <property type="evidence" value="ECO:0007669"/>
    <property type="project" value="TreeGrafter"/>
</dbReference>
<keyword evidence="3" id="KW-0969">Cilium</keyword>
<evidence type="ECO:0000256" key="3">
    <source>
        <dbReference type="ARBA" id="ARBA00023069"/>
    </source>
</evidence>
<evidence type="ECO:0000256" key="4">
    <source>
        <dbReference type="ARBA" id="ARBA00023273"/>
    </source>
</evidence>
<evidence type="ECO:0000256" key="2">
    <source>
        <dbReference type="ARBA" id="ARBA00022846"/>
    </source>
</evidence>